<dbReference type="Proteomes" id="UP000254487">
    <property type="component" value="Unassembled WGS sequence"/>
</dbReference>
<proteinExistence type="predicted"/>
<name>A0A378AC80_KLEPO</name>
<sequence>MRLDRLTNKFQLALADAQSLALGARQPIHRTSSFNERLAESGRGIGTSFINLGGVNAGNCALTSNRP</sequence>
<evidence type="ECO:0000313" key="1">
    <source>
        <dbReference type="EMBL" id="STV03895.1"/>
    </source>
</evidence>
<dbReference type="AlphaFoldDB" id="A0A378AC80"/>
<organism evidence="1 2">
    <name type="scientific">Klebsiella pneumoniae subsp. ozaenae</name>
    <dbReference type="NCBI Taxonomy" id="574"/>
    <lineage>
        <taxon>Bacteria</taxon>
        <taxon>Pseudomonadati</taxon>
        <taxon>Pseudomonadota</taxon>
        <taxon>Gammaproteobacteria</taxon>
        <taxon>Enterobacterales</taxon>
        <taxon>Enterobacteriaceae</taxon>
        <taxon>Klebsiella/Raoultella group</taxon>
        <taxon>Klebsiella</taxon>
        <taxon>Klebsiella pneumoniae complex</taxon>
    </lineage>
</organism>
<accession>A0A378AC80</accession>
<dbReference type="EMBL" id="UGLW01000003">
    <property type="protein sequence ID" value="STV03895.1"/>
    <property type="molecule type" value="Genomic_DNA"/>
</dbReference>
<reference evidence="1 2" key="1">
    <citation type="submission" date="2018-06" db="EMBL/GenBank/DDBJ databases">
        <authorList>
            <consortium name="Pathogen Informatics"/>
            <person name="Doyle S."/>
        </authorList>
    </citation>
    <scope>NUCLEOTIDE SEQUENCE [LARGE SCALE GENOMIC DNA]</scope>
    <source>
        <strain evidence="1 2">NCTC10313</strain>
    </source>
</reference>
<evidence type="ECO:0000313" key="2">
    <source>
        <dbReference type="Proteomes" id="UP000254487"/>
    </source>
</evidence>
<protein>
    <submittedName>
        <fullName evidence="1">Protein disaggregation chaperone</fullName>
    </submittedName>
</protein>
<gene>
    <name evidence="1" type="primary">clpB_5</name>
    <name evidence="1" type="ORF">NCTC10313_05322</name>
</gene>